<accession>A0A2H3DJV8</accession>
<organism evidence="2 3">
    <name type="scientific">Armillaria gallica</name>
    <name type="common">Bulbous honey fungus</name>
    <name type="synonym">Armillaria bulbosa</name>
    <dbReference type="NCBI Taxonomy" id="47427"/>
    <lineage>
        <taxon>Eukaryota</taxon>
        <taxon>Fungi</taxon>
        <taxon>Dikarya</taxon>
        <taxon>Basidiomycota</taxon>
        <taxon>Agaricomycotina</taxon>
        <taxon>Agaricomycetes</taxon>
        <taxon>Agaricomycetidae</taxon>
        <taxon>Agaricales</taxon>
        <taxon>Marasmiineae</taxon>
        <taxon>Physalacriaceae</taxon>
        <taxon>Armillaria</taxon>
    </lineage>
</organism>
<keyword evidence="3" id="KW-1185">Reference proteome</keyword>
<protein>
    <submittedName>
        <fullName evidence="2">Uncharacterized protein</fullName>
    </submittedName>
</protein>
<evidence type="ECO:0000313" key="2">
    <source>
        <dbReference type="EMBL" id="PBK94134.1"/>
    </source>
</evidence>
<sequence length="139" mass="15867">MAPPKKYCTPAEKWQAIRDKSKRYYVRIAGKPAPKIDSEESASSVVETKLVTRLKRLCNTNQYEVVSVFVFSNIFYFSVVIMNIFSPVTAPKPAPPPDPFPKFGADARAIMQEFEELLKGKMPHNYVEVVLRLYFKSNS</sequence>
<gene>
    <name evidence="2" type="ORF">ARMGADRAFT_1029953</name>
</gene>
<dbReference type="Proteomes" id="UP000217790">
    <property type="component" value="Unassembled WGS sequence"/>
</dbReference>
<keyword evidence="1" id="KW-0812">Transmembrane</keyword>
<evidence type="ECO:0000256" key="1">
    <source>
        <dbReference type="SAM" id="Phobius"/>
    </source>
</evidence>
<dbReference type="EMBL" id="KZ293655">
    <property type="protein sequence ID" value="PBK94134.1"/>
    <property type="molecule type" value="Genomic_DNA"/>
</dbReference>
<keyword evidence="1" id="KW-1133">Transmembrane helix</keyword>
<dbReference type="AlphaFoldDB" id="A0A2H3DJV8"/>
<feature type="transmembrane region" description="Helical" evidence="1">
    <location>
        <begin position="63"/>
        <end position="85"/>
    </location>
</feature>
<name>A0A2H3DJV8_ARMGA</name>
<proteinExistence type="predicted"/>
<dbReference type="InParanoid" id="A0A2H3DJV8"/>
<evidence type="ECO:0000313" key="3">
    <source>
        <dbReference type="Proteomes" id="UP000217790"/>
    </source>
</evidence>
<reference evidence="3" key="1">
    <citation type="journal article" date="2017" name="Nat. Ecol. Evol.">
        <title>Genome expansion and lineage-specific genetic innovations in the forest pathogenic fungi Armillaria.</title>
        <authorList>
            <person name="Sipos G."/>
            <person name="Prasanna A.N."/>
            <person name="Walter M.C."/>
            <person name="O'Connor E."/>
            <person name="Balint B."/>
            <person name="Krizsan K."/>
            <person name="Kiss B."/>
            <person name="Hess J."/>
            <person name="Varga T."/>
            <person name="Slot J."/>
            <person name="Riley R."/>
            <person name="Boka B."/>
            <person name="Rigling D."/>
            <person name="Barry K."/>
            <person name="Lee J."/>
            <person name="Mihaltcheva S."/>
            <person name="LaButti K."/>
            <person name="Lipzen A."/>
            <person name="Waldron R."/>
            <person name="Moloney N.M."/>
            <person name="Sperisen C."/>
            <person name="Kredics L."/>
            <person name="Vagvoelgyi C."/>
            <person name="Patrignani A."/>
            <person name="Fitzpatrick D."/>
            <person name="Nagy I."/>
            <person name="Doyle S."/>
            <person name="Anderson J.B."/>
            <person name="Grigoriev I.V."/>
            <person name="Gueldener U."/>
            <person name="Muensterkoetter M."/>
            <person name="Nagy L.G."/>
        </authorList>
    </citation>
    <scope>NUCLEOTIDE SEQUENCE [LARGE SCALE GENOMIC DNA]</scope>
    <source>
        <strain evidence="3">Ar21-2</strain>
    </source>
</reference>
<keyword evidence="1" id="KW-0472">Membrane</keyword>
<dbReference type="OrthoDB" id="10566517at2759"/>